<dbReference type="SUPFAM" id="SSF56349">
    <property type="entry name" value="DNA breaking-rejoining enzymes"/>
    <property type="match status" value="1"/>
</dbReference>
<feature type="domain" description="Core-binding (CB)" evidence="4">
    <location>
        <begin position="83"/>
        <end position="170"/>
    </location>
</feature>
<reference evidence="5" key="1">
    <citation type="submission" date="2021-01" db="EMBL/GenBank/DDBJ databases">
        <title>Whole genome shotgun sequence of Rhizocola hellebori NBRC 109834.</title>
        <authorList>
            <person name="Komaki H."/>
            <person name="Tamura T."/>
        </authorList>
    </citation>
    <scope>NUCLEOTIDE SEQUENCE</scope>
    <source>
        <strain evidence="5">NBRC 109834</strain>
    </source>
</reference>
<evidence type="ECO:0000313" key="6">
    <source>
        <dbReference type="Proteomes" id="UP000612899"/>
    </source>
</evidence>
<dbReference type="RefSeq" id="WP_203913772.1">
    <property type="nucleotide sequence ID" value="NZ_BONY01000083.1"/>
</dbReference>
<comment type="caution">
    <text evidence="5">The sequence shown here is derived from an EMBL/GenBank/DDBJ whole genome shotgun (WGS) entry which is preliminary data.</text>
</comment>
<feature type="compositionally biased region" description="Basic and acidic residues" evidence="3">
    <location>
        <begin position="165"/>
        <end position="176"/>
    </location>
</feature>
<organism evidence="5 6">
    <name type="scientific">Rhizocola hellebori</name>
    <dbReference type="NCBI Taxonomy" id="1392758"/>
    <lineage>
        <taxon>Bacteria</taxon>
        <taxon>Bacillati</taxon>
        <taxon>Actinomycetota</taxon>
        <taxon>Actinomycetes</taxon>
        <taxon>Micromonosporales</taxon>
        <taxon>Micromonosporaceae</taxon>
        <taxon>Rhizocola</taxon>
    </lineage>
</organism>
<keyword evidence="6" id="KW-1185">Reference proteome</keyword>
<feature type="compositionally biased region" description="Basic residues" evidence="3">
    <location>
        <begin position="177"/>
        <end position="186"/>
    </location>
</feature>
<dbReference type="InterPro" id="IPR011010">
    <property type="entry name" value="DNA_brk_join_enz"/>
</dbReference>
<evidence type="ECO:0000256" key="2">
    <source>
        <dbReference type="PROSITE-ProRule" id="PRU01248"/>
    </source>
</evidence>
<dbReference type="Proteomes" id="UP000612899">
    <property type="component" value="Unassembled WGS sequence"/>
</dbReference>
<dbReference type="PROSITE" id="PS51900">
    <property type="entry name" value="CB"/>
    <property type="match status" value="1"/>
</dbReference>
<keyword evidence="1 2" id="KW-0238">DNA-binding</keyword>
<evidence type="ECO:0000313" key="5">
    <source>
        <dbReference type="EMBL" id="GIH10048.1"/>
    </source>
</evidence>
<feature type="region of interest" description="Disordered" evidence="3">
    <location>
        <begin position="153"/>
        <end position="233"/>
    </location>
</feature>
<feature type="compositionally biased region" description="Basic residues" evidence="3">
    <location>
        <begin position="220"/>
        <end position="233"/>
    </location>
</feature>
<dbReference type="InterPro" id="IPR044068">
    <property type="entry name" value="CB"/>
</dbReference>
<gene>
    <name evidence="5" type="ORF">Rhe02_81150</name>
</gene>
<dbReference type="GO" id="GO:0003677">
    <property type="term" value="F:DNA binding"/>
    <property type="evidence" value="ECO:0007669"/>
    <property type="project" value="UniProtKB-UniRule"/>
</dbReference>
<dbReference type="Gene3D" id="1.10.150.130">
    <property type="match status" value="1"/>
</dbReference>
<name>A0A8J3VLD9_9ACTN</name>
<evidence type="ECO:0000259" key="4">
    <source>
        <dbReference type="PROSITE" id="PS51900"/>
    </source>
</evidence>
<protein>
    <recommendedName>
        <fullName evidence="4">Core-binding (CB) domain-containing protein</fullName>
    </recommendedName>
</protein>
<dbReference type="AlphaFoldDB" id="A0A8J3VLD9"/>
<dbReference type="EMBL" id="BONY01000083">
    <property type="protein sequence ID" value="GIH10048.1"/>
    <property type="molecule type" value="Genomic_DNA"/>
</dbReference>
<feature type="compositionally biased region" description="Low complexity" evidence="3">
    <location>
        <begin position="205"/>
        <end position="219"/>
    </location>
</feature>
<evidence type="ECO:0000256" key="3">
    <source>
        <dbReference type="SAM" id="MobiDB-lite"/>
    </source>
</evidence>
<proteinExistence type="predicted"/>
<accession>A0A8J3VLD9</accession>
<evidence type="ECO:0000256" key="1">
    <source>
        <dbReference type="ARBA" id="ARBA00023125"/>
    </source>
</evidence>
<sequence length="233" mass="26763">MYRKFVLRGQVIEGVFQRCHQSCPASACKAGHKWEYRIELPAVDDGRRQVKKGGFATGKAAADARAEILNRHRKGMQPKNHKLTVGEWLVNWLRVQEEVRGLGDGTMIDYRRHVEKYWIPAIGTIRLGELRPSDVTNTLAEIRNRRERLREQAQAQNRQATVEAAARDKTRIEKGLKRPVKPKLVRVPRPIGQPPRNAFMPPFGRPSAPRSALRRSAATSRRKQRSRRSVVRR</sequence>
<dbReference type="InterPro" id="IPR010998">
    <property type="entry name" value="Integrase_recombinase_N"/>
</dbReference>